<dbReference type="EMBL" id="CAAE01019019">
    <property type="protein sequence ID" value="CAG13925.1"/>
    <property type="molecule type" value="Genomic_DNA"/>
</dbReference>
<sequence length="57" mass="6216">QESIPFAVVGTDREHQVNGNKVVGRKTKRGIIEGKPVILAMHMLEREAVCLIGLSSC</sequence>
<name>Q4RCF8_TETNG</name>
<proteinExistence type="predicted"/>
<evidence type="ECO:0000313" key="1">
    <source>
        <dbReference type="EMBL" id="CAG13925.1"/>
    </source>
</evidence>
<reference evidence="1" key="1">
    <citation type="journal article" date="2004" name="Nature">
        <title>Genome duplication in the teleost fish Tetraodon nigroviridis reveals the early vertebrate proto-karyotype.</title>
        <authorList>
            <person name="Jaillon O."/>
            <person name="Aury J.-M."/>
            <person name="Brunet F."/>
            <person name="Petit J.-L."/>
            <person name="Stange-Thomann N."/>
            <person name="Mauceli E."/>
            <person name="Bouneau L."/>
            <person name="Fischer C."/>
            <person name="Ozouf-Costaz C."/>
            <person name="Bernot A."/>
            <person name="Nicaud S."/>
            <person name="Jaffe D."/>
            <person name="Fisher S."/>
            <person name="Lutfalla G."/>
            <person name="Dossat C."/>
            <person name="Segurens B."/>
            <person name="Dasilva C."/>
            <person name="Salanoubat M."/>
            <person name="Levy M."/>
            <person name="Boudet N."/>
            <person name="Castellano S."/>
            <person name="Anthouard V."/>
            <person name="Jubin C."/>
            <person name="Castelli V."/>
            <person name="Katinka M."/>
            <person name="Vacherie B."/>
            <person name="Biemont C."/>
            <person name="Skalli Z."/>
            <person name="Cattolico L."/>
            <person name="Poulain J."/>
            <person name="De Berardinis V."/>
            <person name="Cruaud C."/>
            <person name="Duprat S."/>
            <person name="Brottier P."/>
            <person name="Coutanceau J.-P."/>
            <person name="Gouzy J."/>
            <person name="Parra G."/>
            <person name="Lardier G."/>
            <person name="Chapple C."/>
            <person name="McKernan K.J."/>
            <person name="McEwan P."/>
            <person name="Bosak S."/>
            <person name="Kellis M."/>
            <person name="Volff J.-N."/>
            <person name="Guigo R."/>
            <person name="Zody M.C."/>
            <person name="Mesirov J."/>
            <person name="Lindblad-Toh K."/>
            <person name="Birren B."/>
            <person name="Nusbaum C."/>
            <person name="Kahn D."/>
            <person name="Robinson-Rechavi M."/>
            <person name="Laudet V."/>
            <person name="Schachter V."/>
            <person name="Quetier F."/>
            <person name="Saurin W."/>
            <person name="Scarpelli C."/>
            <person name="Wincker P."/>
            <person name="Lander E.S."/>
            <person name="Weissenbach J."/>
            <person name="Roest Crollius H."/>
        </authorList>
    </citation>
    <scope>NUCLEOTIDE SEQUENCE [LARGE SCALE GENOMIC DNA]</scope>
</reference>
<comment type="caution">
    <text evidence="1">The sequence shown here is derived from an EMBL/GenBank/DDBJ whole genome shotgun (WGS) entry which is preliminary data.</text>
</comment>
<organism evidence="1">
    <name type="scientific">Tetraodon nigroviridis</name>
    <name type="common">Spotted green pufferfish</name>
    <name type="synonym">Chelonodon nigroviridis</name>
    <dbReference type="NCBI Taxonomy" id="99883"/>
    <lineage>
        <taxon>Eukaryota</taxon>
        <taxon>Metazoa</taxon>
        <taxon>Chordata</taxon>
        <taxon>Craniata</taxon>
        <taxon>Vertebrata</taxon>
        <taxon>Euteleostomi</taxon>
        <taxon>Actinopterygii</taxon>
        <taxon>Neopterygii</taxon>
        <taxon>Teleostei</taxon>
        <taxon>Neoteleostei</taxon>
        <taxon>Acanthomorphata</taxon>
        <taxon>Eupercaria</taxon>
        <taxon>Tetraodontiformes</taxon>
        <taxon>Tetradontoidea</taxon>
        <taxon>Tetraodontidae</taxon>
        <taxon>Tetraodon</taxon>
    </lineage>
</organism>
<gene>
    <name evidence="1" type="ORF">GSTENG00036839001</name>
</gene>
<protein>
    <submittedName>
        <fullName evidence="1">(spotted green pufferfish) hypothetical protein</fullName>
    </submittedName>
</protein>
<accession>Q4RCF8</accession>
<dbReference type="AlphaFoldDB" id="Q4RCF8"/>
<reference evidence="1" key="2">
    <citation type="submission" date="2004-02" db="EMBL/GenBank/DDBJ databases">
        <authorList>
            <consortium name="Genoscope"/>
            <consortium name="Whitehead Institute Centre for Genome Research"/>
        </authorList>
    </citation>
    <scope>NUCLEOTIDE SEQUENCE</scope>
</reference>
<dbReference type="KEGG" id="tng:GSTEN00036839G001"/>
<feature type="non-terminal residue" evidence="1">
    <location>
        <position position="1"/>
    </location>
</feature>
<dbReference type="OrthoDB" id="8772553at2759"/>